<gene>
    <name evidence="4" type="ORF">JCM16776_1687</name>
</gene>
<name>A0A510JSQ2_9FUSO</name>
<dbReference type="RefSeq" id="WP_018450511.1">
    <property type="nucleotide sequence ID" value="NZ_AP019827.1"/>
</dbReference>
<evidence type="ECO:0000256" key="1">
    <source>
        <dbReference type="SAM" id="MobiDB-lite"/>
    </source>
</evidence>
<evidence type="ECO:0000313" key="4">
    <source>
        <dbReference type="EMBL" id="BBM41455.1"/>
    </source>
</evidence>
<dbReference type="PANTHER" id="PTHR39176:SF1">
    <property type="entry name" value="PERIPLASMIC PROTEIN"/>
    <property type="match status" value="1"/>
</dbReference>
<evidence type="ECO:0000256" key="2">
    <source>
        <dbReference type="SAM" id="Phobius"/>
    </source>
</evidence>
<feature type="region of interest" description="Disordered" evidence="1">
    <location>
        <begin position="57"/>
        <end position="77"/>
    </location>
</feature>
<dbReference type="OrthoDB" id="8538052at2"/>
<dbReference type="PANTHER" id="PTHR39176">
    <property type="entry name" value="PERIPLASMIC PROTEIN-RELATED"/>
    <property type="match status" value="1"/>
</dbReference>
<keyword evidence="2" id="KW-0472">Membrane</keyword>
<organism evidence="4 5">
    <name type="scientific">Leptotrichia shahii</name>
    <dbReference type="NCBI Taxonomy" id="157691"/>
    <lineage>
        <taxon>Bacteria</taxon>
        <taxon>Fusobacteriati</taxon>
        <taxon>Fusobacteriota</taxon>
        <taxon>Fusobacteriia</taxon>
        <taxon>Fusobacteriales</taxon>
        <taxon>Leptotrichiaceae</taxon>
        <taxon>Leptotrichia</taxon>
    </lineage>
</organism>
<reference evidence="4 5" key="1">
    <citation type="submission" date="2019-07" db="EMBL/GenBank/DDBJ databases">
        <title>Complete Genome Sequence of Leptotrichia shahii Strain JCM 16776.</title>
        <authorList>
            <person name="Watanabe S."/>
            <person name="Cui L."/>
        </authorList>
    </citation>
    <scope>NUCLEOTIDE SEQUENCE [LARGE SCALE GENOMIC DNA]</scope>
    <source>
        <strain evidence="4 5">JCM16776</strain>
    </source>
</reference>
<dbReference type="Pfam" id="PF07007">
    <property type="entry name" value="LprI"/>
    <property type="match status" value="1"/>
</dbReference>
<feature type="transmembrane region" description="Helical" evidence="2">
    <location>
        <begin position="6"/>
        <end position="31"/>
    </location>
</feature>
<feature type="domain" description="Lysozyme inhibitor LprI-like N-terminal" evidence="3">
    <location>
        <begin position="105"/>
        <end position="200"/>
    </location>
</feature>
<dbReference type="Proteomes" id="UP000322617">
    <property type="component" value="Chromosome"/>
</dbReference>
<protein>
    <recommendedName>
        <fullName evidence="3">Lysozyme inhibitor LprI-like N-terminal domain-containing protein</fullName>
    </recommendedName>
</protein>
<dbReference type="AlphaFoldDB" id="A0A510JSQ2"/>
<evidence type="ECO:0000259" key="3">
    <source>
        <dbReference type="Pfam" id="PF07007"/>
    </source>
</evidence>
<dbReference type="EMBL" id="AP019827">
    <property type="protein sequence ID" value="BBM41455.1"/>
    <property type="molecule type" value="Genomic_DNA"/>
</dbReference>
<keyword evidence="2" id="KW-0812">Transmembrane</keyword>
<accession>A0A510JSQ2</accession>
<dbReference type="Gene3D" id="1.20.1270.180">
    <property type="match status" value="1"/>
</dbReference>
<dbReference type="InterPro" id="IPR009739">
    <property type="entry name" value="LprI-like_N"/>
</dbReference>
<keyword evidence="2" id="KW-1133">Transmembrane helix</keyword>
<dbReference type="KEGG" id="lsz:JCM16776_1687"/>
<keyword evidence="5" id="KW-1185">Reference proteome</keyword>
<proteinExistence type="predicted"/>
<sequence>MNDNKNTIILVTTISAIAVLAFFSVGGFLLYNSHIKNKEMEVKLRLEQEKTKQEIAKSQSQQQLAQVTTASQETTTAPVVRKRRTNYEAELMNRMSSVQDTDINGTNAEMGAQASRAYESWDRELNKVYKLLMSELPDGQKTRLRNEERAWLKRMVSETKKSVYEMCGGDEFNGQACGTGATLAEIGTKLDMTKERTIELARMYDELYK</sequence>
<evidence type="ECO:0000313" key="5">
    <source>
        <dbReference type="Proteomes" id="UP000322617"/>
    </source>
</evidence>